<organism evidence="9 10">
    <name type="scientific">Thermoanaerobacter mathranii subsp. mathranii (strain DSM 11426 / CCUG 53645 / CIP 108742 / A3)</name>
    <dbReference type="NCBI Taxonomy" id="583358"/>
    <lineage>
        <taxon>Bacteria</taxon>
        <taxon>Bacillati</taxon>
        <taxon>Bacillota</taxon>
        <taxon>Clostridia</taxon>
        <taxon>Thermoanaerobacterales</taxon>
        <taxon>Thermoanaerobacteraceae</taxon>
        <taxon>Thermoanaerobacter</taxon>
    </lineage>
</organism>
<dbReference type="InterPro" id="IPR024021">
    <property type="entry name" value="FeFe-hyd_HydE_rSAM"/>
</dbReference>
<evidence type="ECO:0000259" key="8">
    <source>
        <dbReference type="PROSITE" id="PS51918"/>
    </source>
</evidence>
<dbReference type="SMART" id="SM00876">
    <property type="entry name" value="BATS"/>
    <property type="match status" value="1"/>
</dbReference>
<evidence type="ECO:0000256" key="3">
    <source>
        <dbReference type="ARBA" id="ARBA00022691"/>
    </source>
</evidence>
<dbReference type="PANTHER" id="PTHR43726">
    <property type="entry name" value="3-METHYLORNITHINE SYNTHASE"/>
    <property type="match status" value="1"/>
</dbReference>
<keyword evidence="6" id="KW-0411">Iron-sulfur</keyword>
<dbReference type="CDD" id="cd01335">
    <property type="entry name" value="Radical_SAM"/>
    <property type="match status" value="1"/>
</dbReference>
<dbReference type="InterPro" id="IPR013785">
    <property type="entry name" value="Aldolase_TIM"/>
</dbReference>
<dbReference type="SFLD" id="SFLDG01082">
    <property type="entry name" value="B12-binding_domain_containing"/>
    <property type="match status" value="1"/>
</dbReference>
<keyword evidence="4" id="KW-0479">Metal-binding</keyword>
<dbReference type="InterPro" id="IPR010722">
    <property type="entry name" value="BATS_dom"/>
</dbReference>
<keyword evidence="10" id="KW-1185">Reference proteome</keyword>
<dbReference type="EMBL" id="CP002032">
    <property type="protein sequence ID" value="ADH61366.1"/>
    <property type="molecule type" value="Genomic_DNA"/>
</dbReference>
<evidence type="ECO:0000256" key="7">
    <source>
        <dbReference type="ARBA" id="ARBA00034078"/>
    </source>
</evidence>
<accession>A0ABN3Z3I5</accession>
<evidence type="ECO:0000256" key="6">
    <source>
        <dbReference type="ARBA" id="ARBA00023014"/>
    </source>
</evidence>
<name>A0ABN3Z3I5_THEM3</name>
<evidence type="ECO:0000313" key="9">
    <source>
        <dbReference type="EMBL" id="ADH61366.1"/>
    </source>
</evidence>
<dbReference type="Proteomes" id="UP000002064">
    <property type="component" value="Chromosome"/>
</dbReference>
<dbReference type="SUPFAM" id="SSF102114">
    <property type="entry name" value="Radical SAM enzymes"/>
    <property type="match status" value="1"/>
</dbReference>
<proteinExistence type="predicted"/>
<dbReference type="PANTHER" id="PTHR43726:SF1">
    <property type="entry name" value="BIOTIN SYNTHASE"/>
    <property type="match status" value="1"/>
</dbReference>
<dbReference type="SMART" id="SM00729">
    <property type="entry name" value="Elp3"/>
    <property type="match status" value="1"/>
</dbReference>
<evidence type="ECO:0000256" key="2">
    <source>
        <dbReference type="ARBA" id="ARBA00022485"/>
    </source>
</evidence>
<dbReference type="PIRSF" id="PIRSF004762">
    <property type="entry name" value="CHP00423"/>
    <property type="match status" value="1"/>
</dbReference>
<dbReference type="SFLD" id="SFLDS00029">
    <property type="entry name" value="Radical_SAM"/>
    <property type="match status" value="1"/>
</dbReference>
<keyword evidence="2" id="KW-0004">4Fe-4S</keyword>
<dbReference type="SFLD" id="SFLDG01060">
    <property type="entry name" value="BATS_domain_containing"/>
    <property type="match status" value="1"/>
</dbReference>
<dbReference type="Gene3D" id="3.20.20.70">
    <property type="entry name" value="Aldolase class I"/>
    <property type="match status" value="1"/>
</dbReference>
<dbReference type="RefSeq" id="WP_013150607.1">
    <property type="nucleotide sequence ID" value="NC_014209.1"/>
</dbReference>
<dbReference type="InterPro" id="IPR007197">
    <property type="entry name" value="rSAM"/>
</dbReference>
<dbReference type="InterPro" id="IPR006638">
    <property type="entry name" value="Elp3/MiaA/NifB-like_rSAM"/>
</dbReference>
<sequence length="349" mass="39490">MINEKDNDVLIEKLETQHDIEKEEIVMLLALKDPSKLYQAADRVRRKYVGDDVHLRGLIEFSNYCNNTCFYCGLRGPNRTIKRYRMEPEEIIQCAKYGAAAGLKTIVLQSGEDKYFKINTLCKIIEEIKKLDMAITLSIGELTTKDYAELKKAGADRYLLRIETTNKELYQKLHPGMSYENRVRCLMDLKELGYEVGTGSLVGLPGQTLEMLADDLIFFKKIDADMLGIGPFIPCENTPLEREKGGNVEIVLKMLALSRLLLPDINIPATTALAVKDKEGYIKGLKCGANVIMPNIGKDEYKKLYKLYPGKVPDNPSEAVNSLENIKKLILSQNRTIGKDKGYRKKILN</sequence>
<dbReference type="InterPro" id="IPR034422">
    <property type="entry name" value="HydE/PylB-like"/>
</dbReference>
<evidence type="ECO:0000256" key="1">
    <source>
        <dbReference type="ARBA" id="ARBA00001966"/>
    </source>
</evidence>
<keyword evidence="5" id="KW-0408">Iron</keyword>
<keyword evidence="3" id="KW-0949">S-adenosyl-L-methionine</keyword>
<dbReference type="PROSITE" id="PS51918">
    <property type="entry name" value="RADICAL_SAM"/>
    <property type="match status" value="1"/>
</dbReference>
<evidence type="ECO:0000313" key="10">
    <source>
        <dbReference type="Proteomes" id="UP000002064"/>
    </source>
</evidence>
<evidence type="ECO:0000256" key="4">
    <source>
        <dbReference type="ARBA" id="ARBA00022723"/>
    </source>
</evidence>
<dbReference type="SFLD" id="SFLDF00348">
    <property type="entry name" value="FeFe_hydrogenase_maturase_(Hyd"/>
    <property type="match status" value="1"/>
</dbReference>
<gene>
    <name evidence="9" type="ordered locus">Tmath_1660</name>
</gene>
<comment type="cofactor">
    <cofactor evidence="1">
        <name>[4Fe-4S] cluster</name>
        <dbReference type="ChEBI" id="CHEBI:49883"/>
    </cofactor>
</comment>
<comment type="cofactor">
    <cofactor evidence="7">
        <name>[2Fe-2S] cluster</name>
        <dbReference type="ChEBI" id="CHEBI:190135"/>
    </cofactor>
</comment>
<reference evidence="9 10" key="1">
    <citation type="submission" date="2010-05" db="EMBL/GenBank/DDBJ databases">
        <title>Complete sequence of Thermoanaerobacter mathranii subsp. mathranii mathranii str. A3.</title>
        <authorList>
            <consortium name="US DOE Joint Genome Institute"/>
            <person name="Lucas S."/>
            <person name="Copeland A."/>
            <person name="Lapidus A."/>
            <person name="Cheng J.-F."/>
            <person name="Bruce D."/>
            <person name="Goodwin L."/>
            <person name="Pitluck S."/>
            <person name="Held B."/>
            <person name="Detter J.C."/>
            <person name="Han C."/>
            <person name="Tapia R."/>
            <person name="Land M."/>
            <person name="Hauser L."/>
            <person name="Kyrpides N."/>
            <person name="Mikhailova N."/>
            <person name="Zhou J."/>
            <person name="Hemme C."/>
            <person name="Woyke T."/>
        </authorList>
    </citation>
    <scope>NUCLEOTIDE SEQUENCE [LARGE SCALE GENOMIC DNA]</scope>
    <source>
        <strain evidence="9 10">A3</strain>
    </source>
</reference>
<evidence type="ECO:0000256" key="5">
    <source>
        <dbReference type="ARBA" id="ARBA00023004"/>
    </source>
</evidence>
<dbReference type="NCBIfam" id="TIGR03956">
    <property type="entry name" value="rSAM_HydE"/>
    <property type="match status" value="1"/>
</dbReference>
<protein>
    <submittedName>
        <fullName evidence="9">Radical SAM domain protein</fullName>
    </submittedName>
</protein>
<dbReference type="Pfam" id="PF04055">
    <property type="entry name" value="Radical_SAM"/>
    <property type="match status" value="1"/>
</dbReference>
<dbReference type="SFLD" id="SFLDG01280">
    <property type="entry name" value="HydE/PylB-like"/>
    <property type="match status" value="1"/>
</dbReference>
<dbReference type="InterPro" id="IPR058240">
    <property type="entry name" value="rSAM_sf"/>
</dbReference>
<feature type="domain" description="Radical SAM core" evidence="8">
    <location>
        <begin position="51"/>
        <end position="270"/>
    </location>
</feature>